<accession>A0ABS9NPE7</accession>
<reference evidence="1 2" key="1">
    <citation type="submission" date="2022-02" db="EMBL/GenBank/DDBJ databases">
        <title>Genome sequence data of Kingella unionensis sp. nov. strain CICC 24913 (CCUG 75125).</title>
        <authorList>
            <person name="Xiao M."/>
        </authorList>
    </citation>
    <scope>NUCLEOTIDE SEQUENCE [LARGE SCALE GENOMIC DNA]</scope>
    <source>
        <strain evidence="1 2">CICC 24913</strain>
    </source>
</reference>
<protein>
    <recommendedName>
        <fullName evidence="3">Type II secretion system protein GspG C-terminal domain-containing protein</fullName>
    </recommendedName>
</protein>
<gene>
    <name evidence="1" type="ORF">MB824_09145</name>
</gene>
<dbReference type="EMBL" id="JAKOOW010000033">
    <property type="protein sequence ID" value="MCG6504660.1"/>
    <property type="molecule type" value="Genomic_DNA"/>
</dbReference>
<organism evidence="1 2">
    <name type="scientific">Kingella pumchi</name>
    <dbReference type="NCBI Taxonomy" id="2779506"/>
    <lineage>
        <taxon>Bacteria</taxon>
        <taxon>Pseudomonadati</taxon>
        <taxon>Pseudomonadota</taxon>
        <taxon>Betaproteobacteria</taxon>
        <taxon>Neisseriales</taxon>
        <taxon>Neisseriaceae</taxon>
        <taxon>Kingella</taxon>
    </lineage>
</organism>
<proteinExistence type="predicted"/>
<evidence type="ECO:0008006" key="3">
    <source>
        <dbReference type="Google" id="ProtNLM"/>
    </source>
</evidence>
<dbReference type="RefSeq" id="WP_238748175.1">
    <property type="nucleotide sequence ID" value="NZ_JAKOOW010000033.1"/>
</dbReference>
<evidence type="ECO:0000313" key="2">
    <source>
        <dbReference type="Proteomes" id="UP001298424"/>
    </source>
</evidence>
<comment type="caution">
    <text evidence="1">The sequence shown here is derived from an EMBL/GenBank/DDBJ whole genome shotgun (WGS) entry which is preliminary data.</text>
</comment>
<sequence length="121" mass="14171">MKQTLAGIAAIILIALAYTYMPLEWRRHKDIELGERINANIERYRQEHGRLPDQNDTAGLKALGFLHTKAQGWQPNYRPDGRGGYRLIYDDGYDPPYLLWDSQEQQWHLEQSSLKTTQEQQ</sequence>
<evidence type="ECO:0000313" key="1">
    <source>
        <dbReference type="EMBL" id="MCG6504660.1"/>
    </source>
</evidence>
<keyword evidence="2" id="KW-1185">Reference proteome</keyword>
<name>A0ABS9NPE7_9NEIS</name>
<dbReference type="Proteomes" id="UP001298424">
    <property type="component" value="Unassembled WGS sequence"/>
</dbReference>